<keyword evidence="4 6" id="KW-0697">Rotamase</keyword>
<evidence type="ECO:0000256" key="3">
    <source>
        <dbReference type="ARBA" id="ARBA00013194"/>
    </source>
</evidence>
<reference evidence="8 9" key="1">
    <citation type="journal article" date="2016" name="Nat. Commun.">
        <title>Thousands of microbial genomes shed light on interconnected biogeochemical processes in an aquifer system.</title>
        <authorList>
            <person name="Anantharaman K."/>
            <person name="Brown C.T."/>
            <person name="Hug L.A."/>
            <person name="Sharon I."/>
            <person name="Castelle C.J."/>
            <person name="Probst A.J."/>
            <person name="Thomas B.C."/>
            <person name="Singh A."/>
            <person name="Wilkins M.J."/>
            <person name="Karaoz U."/>
            <person name="Brodie E.L."/>
            <person name="Williams K.H."/>
            <person name="Hubbard S.S."/>
            <person name="Banfield J.F."/>
        </authorList>
    </citation>
    <scope>NUCLEOTIDE SEQUENCE [LARGE SCALE GENOMIC DNA]</scope>
</reference>
<dbReference type="Gene3D" id="2.40.10.330">
    <property type="match status" value="1"/>
</dbReference>
<comment type="caution">
    <text evidence="8">The sequence shown here is derived from an EMBL/GenBank/DDBJ whole genome shotgun (WGS) entry which is preliminary data.</text>
</comment>
<dbReference type="InterPro" id="IPR048261">
    <property type="entry name" value="SlpA/SlyD-like_ins_sf"/>
</dbReference>
<evidence type="ECO:0000256" key="6">
    <source>
        <dbReference type="PROSITE-ProRule" id="PRU00277"/>
    </source>
</evidence>
<keyword evidence="5 6" id="KW-0413">Isomerase</keyword>
<dbReference type="GO" id="GO:0003755">
    <property type="term" value="F:peptidyl-prolyl cis-trans isomerase activity"/>
    <property type="evidence" value="ECO:0007669"/>
    <property type="project" value="UniProtKB-KW"/>
</dbReference>
<comment type="catalytic activity">
    <reaction evidence="1 6">
        <text>[protein]-peptidylproline (omega=180) = [protein]-peptidylproline (omega=0)</text>
        <dbReference type="Rhea" id="RHEA:16237"/>
        <dbReference type="Rhea" id="RHEA-COMP:10747"/>
        <dbReference type="Rhea" id="RHEA-COMP:10748"/>
        <dbReference type="ChEBI" id="CHEBI:83833"/>
        <dbReference type="ChEBI" id="CHEBI:83834"/>
        <dbReference type="EC" id="5.2.1.8"/>
    </reaction>
</comment>
<evidence type="ECO:0000313" key="8">
    <source>
        <dbReference type="EMBL" id="OGY53372.1"/>
    </source>
</evidence>
<evidence type="ECO:0000256" key="2">
    <source>
        <dbReference type="ARBA" id="ARBA00006577"/>
    </source>
</evidence>
<dbReference type="InterPro" id="IPR054016">
    <property type="entry name" value="FKBP26_IF"/>
</dbReference>
<sequence length="229" mass="24962">MAETIQVHDFVEVDYTGKLPDGSVFDTTSADVAKQSGVFSEKSSYGSLVICVGERQILPGIDAQLVGKEVGKSYVMNLSAEQAFGKRDIKKMKIVPINNFREHNLLPQPGLQVDVDGEIGFVTSVSGGRVIVNFNHPLAGKDVVYSVSVKRKITDVKEKIEYYISSTFRLKREAVHVSVNVGDGKATVDVPFMLPAQFFEAMSKRLQDIVGLKEVVIVGKQPVGQKGTG</sequence>
<accession>A0A1G1YLY3</accession>
<gene>
    <name evidence="8" type="ORF">A2912_01990</name>
</gene>
<dbReference type="InterPro" id="IPR001179">
    <property type="entry name" value="PPIase_FKBP_dom"/>
</dbReference>
<evidence type="ECO:0000313" key="9">
    <source>
        <dbReference type="Proteomes" id="UP000178122"/>
    </source>
</evidence>
<proteinExistence type="inferred from homology"/>
<comment type="similarity">
    <text evidence="2">Belongs to the FKBP-type PPIase family.</text>
</comment>
<evidence type="ECO:0000256" key="5">
    <source>
        <dbReference type="ARBA" id="ARBA00023235"/>
    </source>
</evidence>
<dbReference type="PANTHER" id="PTHR47861">
    <property type="entry name" value="FKBP-TYPE PEPTIDYL-PROLYL CIS-TRANS ISOMERASE SLYD"/>
    <property type="match status" value="1"/>
</dbReference>
<dbReference type="PANTHER" id="PTHR47861:SF2">
    <property type="entry name" value="LONG-TYPE PEPTIDYL-PROLYL CIS-TRANS ISOMERASE"/>
    <property type="match status" value="1"/>
</dbReference>
<feature type="domain" description="PPIase FKBP-type" evidence="7">
    <location>
        <begin position="8"/>
        <end position="98"/>
    </location>
</feature>
<dbReference type="Pfam" id="PF22199">
    <property type="entry name" value="FKBP26_IF"/>
    <property type="match status" value="1"/>
</dbReference>
<organism evidence="8 9">
    <name type="scientific">Candidatus Buchananbacteria bacterium RIFCSPLOWO2_01_FULL_40_23b</name>
    <dbReference type="NCBI Taxonomy" id="1797544"/>
    <lineage>
        <taxon>Bacteria</taxon>
        <taxon>Candidatus Buchananiibacteriota</taxon>
    </lineage>
</organism>
<evidence type="ECO:0000256" key="4">
    <source>
        <dbReference type="ARBA" id="ARBA00023110"/>
    </source>
</evidence>
<dbReference type="InterPro" id="IPR046357">
    <property type="entry name" value="PPIase_dom_sf"/>
</dbReference>
<protein>
    <recommendedName>
        <fullName evidence="3 6">peptidylprolyl isomerase</fullName>
        <ecNumber evidence="3 6">5.2.1.8</ecNumber>
    </recommendedName>
</protein>
<dbReference type="Gene3D" id="3.10.50.40">
    <property type="match status" value="1"/>
</dbReference>
<dbReference type="EC" id="5.2.1.8" evidence="3 6"/>
<name>A0A1G1YLY3_9BACT</name>
<dbReference type="PROSITE" id="PS50059">
    <property type="entry name" value="FKBP_PPIASE"/>
    <property type="match status" value="1"/>
</dbReference>
<dbReference type="AlphaFoldDB" id="A0A1G1YLY3"/>
<dbReference type="Proteomes" id="UP000178122">
    <property type="component" value="Unassembled WGS sequence"/>
</dbReference>
<dbReference type="EMBL" id="MHIN01000048">
    <property type="protein sequence ID" value="OGY53372.1"/>
    <property type="molecule type" value="Genomic_DNA"/>
</dbReference>
<evidence type="ECO:0000259" key="7">
    <source>
        <dbReference type="PROSITE" id="PS50059"/>
    </source>
</evidence>
<dbReference type="SUPFAM" id="SSF54534">
    <property type="entry name" value="FKBP-like"/>
    <property type="match status" value="1"/>
</dbReference>
<evidence type="ECO:0000256" key="1">
    <source>
        <dbReference type="ARBA" id="ARBA00000971"/>
    </source>
</evidence>